<proteinExistence type="predicted"/>
<dbReference type="RefSeq" id="WP_380232880.1">
    <property type="nucleotide sequence ID" value="NZ_JBHSOC010000162.1"/>
</dbReference>
<reference evidence="3" key="1">
    <citation type="journal article" date="2019" name="Int. J. Syst. Evol. Microbiol.">
        <title>The Global Catalogue of Microorganisms (GCM) 10K type strain sequencing project: providing services to taxonomists for standard genome sequencing and annotation.</title>
        <authorList>
            <consortium name="The Broad Institute Genomics Platform"/>
            <consortium name="The Broad Institute Genome Sequencing Center for Infectious Disease"/>
            <person name="Wu L."/>
            <person name="Ma J."/>
        </authorList>
    </citation>
    <scope>NUCLEOTIDE SEQUENCE [LARGE SCALE GENOMIC DNA]</scope>
    <source>
        <strain evidence="3">CGMCC 4.1622</strain>
    </source>
</reference>
<evidence type="ECO:0000256" key="1">
    <source>
        <dbReference type="SAM" id="MobiDB-lite"/>
    </source>
</evidence>
<organism evidence="2 3">
    <name type="scientific">Kitasatospora cinereorecta</name>
    <dbReference type="NCBI Taxonomy" id="285560"/>
    <lineage>
        <taxon>Bacteria</taxon>
        <taxon>Bacillati</taxon>
        <taxon>Actinomycetota</taxon>
        <taxon>Actinomycetes</taxon>
        <taxon>Kitasatosporales</taxon>
        <taxon>Streptomycetaceae</taxon>
        <taxon>Kitasatospora</taxon>
    </lineage>
</organism>
<feature type="non-terminal residue" evidence="2">
    <location>
        <position position="73"/>
    </location>
</feature>
<evidence type="ECO:0000313" key="3">
    <source>
        <dbReference type="Proteomes" id="UP001596066"/>
    </source>
</evidence>
<evidence type="ECO:0000313" key="2">
    <source>
        <dbReference type="EMBL" id="MFC5647391.1"/>
    </source>
</evidence>
<name>A0ABW0VNR9_9ACTN</name>
<dbReference type="Proteomes" id="UP001596066">
    <property type="component" value="Unassembled WGS sequence"/>
</dbReference>
<feature type="region of interest" description="Disordered" evidence="1">
    <location>
        <begin position="1"/>
        <end position="29"/>
    </location>
</feature>
<gene>
    <name evidence="2" type="ORF">ACFPZF_39400</name>
</gene>
<comment type="caution">
    <text evidence="2">The sequence shown here is derived from an EMBL/GenBank/DDBJ whole genome shotgun (WGS) entry which is preliminary data.</text>
</comment>
<accession>A0ABW0VNR9</accession>
<dbReference type="EMBL" id="JBHSOC010000162">
    <property type="protein sequence ID" value="MFC5647391.1"/>
    <property type="molecule type" value="Genomic_DNA"/>
</dbReference>
<protein>
    <submittedName>
        <fullName evidence="2">Uncharacterized protein</fullName>
    </submittedName>
</protein>
<sequence>MAYRPLRTTGAAGPRLSAGTAGPARTPLPAGARIRPVRVVRPSVGPLVGGLLAGGAGAGRRHVEVRLAPLGAA</sequence>
<keyword evidence="3" id="KW-1185">Reference proteome</keyword>